<sequence>MTRADGSGEWMAMHIFYAADSRPVLTECLRPLVHDLRERNLLERFFFINYWLEGQHVRFRVKPRTPELAGEVRERVVEAVTAYLKRRPALYDYDSEFLLEMYEDMFRLEYSEEERVERYGSDGPMPLRENNTFAFLPYEPEYAKYGGPKGIELAEWHFEHSSDLVLNILARTNTHLRTVLLGIASQLMMVMGTTFMPDRGDLGTFWTRYHDFWQHAFKLTDLATVEKYEENFDQMSARLSQRFHDIEAGVHGTDGTRLSSFAHDWAEHCAELRARVVDLSAKGDLLFPAWDPERMRHSDGAGEFEPVTDPDTALRILLSPYMHMTNNRLGATIVDEAYLSYLLARVVGRPSFPLSERAS</sequence>
<organism evidence="2 3">
    <name type="scientific">Nocardiopsis kunsanensis</name>
    <dbReference type="NCBI Taxonomy" id="141693"/>
    <lineage>
        <taxon>Bacteria</taxon>
        <taxon>Bacillati</taxon>
        <taxon>Actinomycetota</taxon>
        <taxon>Actinomycetes</taxon>
        <taxon>Streptosporangiales</taxon>
        <taxon>Nocardiopsidaceae</taxon>
        <taxon>Nocardiopsis</taxon>
    </lineage>
</organism>
<dbReference type="NCBIfam" id="TIGR03891">
    <property type="entry name" value="thiopep_ocin"/>
    <property type="match status" value="1"/>
</dbReference>
<feature type="domain" description="Thiopeptide-type bacteriocin biosynthesis" evidence="1">
    <location>
        <begin position="10"/>
        <end position="347"/>
    </location>
</feature>
<evidence type="ECO:0000313" key="3">
    <source>
        <dbReference type="Proteomes" id="UP000654947"/>
    </source>
</evidence>
<protein>
    <submittedName>
        <fullName evidence="2">Lantibiotic biosynthesis protein</fullName>
    </submittedName>
</protein>
<gene>
    <name evidence="2" type="ORF">GCM10007147_35830</name>
</gene>
<evidence type="ECO:0000313" key="2">
    <source>
        <dbReference type="EMBL" id="GHD32342.1"/>
    </source>
</evidence>
<keyword evidence="3" id="KW-1185">Reference proteome</keyword>
<reference evidence="2 3" key="1">
    <citation type="journal article" date="2014" name="Int. J. Syst. Evol. Microbiol.">
        <title>Complete genome sequence of Corynebacterium casei LMG S-19264T (=DSM 44701T), isolated from a smear-ripened cheese.</title>
        <authorList>
            <consortium name="US DOE Joint Genome Institute (JGI-PGF)"/>
            <person name="Walter F."/>
            <person name="Albersmeier A."/>
            <person name="Kalinowski J."/>
            <person name="Ruckert C."/>
        </authorList>
    </citation>
    <scope>NUCLEOTIDE SEQUENCE [LARGE SCALE GENOMIC DNA]</scope>
    <source>
        <strain evidence="2 3">KCTC 19473</strain>
    </source>
</reference>
<dbReference type="RefSeq" id="WP_017577264.1">
    <property type="nucleotide sequence ID" value="NZ_BMXL01000023.1"/>
</dbReference>
<proteinExistence type="predicted"/>
<dbReference type="AlphaFoldDB" id="A0A918XHI0"/>
<accession>A0A918XHI0</accession>
<evidence type="ECO:0000259" key="1">
    <source>
        <dbReference type="Pfam" id="PF14028"/>
    </source>
</evidence>
<dbReference type="InterPro" id="IPR023809">
    <property type="entry name" value="Thiopep_bacteriocin_synth_dom"/>
</dbReference>
<dbReference type="Pfam" id="PF14028">
    <property type="entry name" value="Lant_dehydr_C"/>
    <property type="match status" value="1"/>
</dbReference>
<dbReference type="EMBL" id="BMXL01000023">
    <property type="protein sequence ID" value="GHD32342.1"/>
    <property type="molecule type" value="Genomic_DNA"/>
</dbReference>
<dbReference type="Proteomes" id="UP000654947">
    <property type="component" value="Unassembled WGS sequence"/>
</dbReference>
<comment type="caution">
    <text evidence="2">The sequence shown here is derived from an EMBL/GenBank/DDBJ whole genome shotgun (WGS) entry which is preliminary data.</text>
</comment>
<name>A0A918XHI0_9ACTN</name>